<comment type="caution">
    <text evidence="4">The sequence shown here is derived from an EMBL/GenBank/DDBJ whole genome shotgun (WGS) entry which is preliminary data.</text>
</comment>
<dbReference type="InterPro" id="IPR036651">
    <property type="entry name" value="Gln_synt_N_sf"/>
</dbReference>
<evidence type="ECO:0000259" key="2">
    <source>
        <dbReference type="PROSITE" id="PS51986"/>
    </source>
</evidence>
<sequence length="384" mass="42502">IPASTFAQKHFEEGVGYDGSSGAGFGKVEDGDVAAMPDPTAAFLDPFWEQPTISFLCDTVAADTKDPFAGDPRTIARRAVQHMRGSGIADEAWMGPEFEFHVFDRVEVVNEPYDVAVIIRSAEVHSDGTTPAIGAKGGYLRMPPSDHLHNLRSEIALMLEELGIAVRYHHHEVGAPGQCEIEIDLDTLVRAGDHTMMIKYVVKNVARRHGKLATFMPKPVYGEAGNGMHVHQKLEKAGRNLFYDEQEANYANLSDTALHYVGGLLKHGRALTGLTNPSTNSFKRLVEGYEAPVNLFFSLANRSAAIRVPRYAVRPQDKRIEYRPPDFTGNIYLTLSAMLMAGIDGIESKVDVAAEHFGPFDVDIGRQDERFRRRITPLPRSLRD</sequence>
<evidence type="ECO:0000256" key="1">
    <source>
        <dbReference type="ARBA" id="ARBA00009897"/>
    </source>
</evidence>
<dbReference type="SUPFAM" id="SSF55931">
    <property type="entry name" value="Glutamine synthetase/guanido kinase"/>
    <property type="match status" value="1"/>
</dbReference>
<dbReference type="Gene3D" id="3.10.20.70">
    <property type="entry name" value="Glutamine synthetase, N-terminal domain"/>
    <property type="match status" value="1"/>
</dbReference>
<feature type="domain" description="GS beta-grasp" evidence="2">
    <location>
        <begin position="1"/>
        <end position="64"/>
    </location>
</feature>
<protein>
    <submittedName>
        <fullName evidence="4">Uncharacterized protein</fullName>
    </submittedName>
</protein>
<dbReference type="GO" id="GO:0004356">
    <property type="term" value="F:glutamine synthetase activity"/>
    <property type="evidence" value="ECO:0007669"/>
    <property type="project" value="InterPro"/>
</dbReference>
<feature type="non-terminal residue" evidence="4">
    <location>
        <position position="384"/>
    </location>
</feature>
<evidence type="ECO:0000259" key="3">
    <source>
        <dbReference type="PROSITE" id="PS51987"/>
    </source>
</evidence>
<dbReference type="EMBL" id="BARS01007864">
    <property type="protein sequence ID" value="GAF70377.1"/>
    <property type="molecule type" value="Genomic_DNA"/>
</dbReference>
<feature type="domain" description="GS catalytic" evidence="3">
    <location>
        <begin position="72"/>
        <end position="384"/>
    </location>
</feature>
<dbReference type="GO" id="GO:0005737">
    <property type="term" value="C:cytoplasm"/>
    <property type="evidence" value="ECO:0007669"/>
    <property type="project" value="TreeGrafter"/>
</dbReference>
<dbReference type="GO" id="GO:0006542">
    <property type="term" value="P:glutamine biosynthetic process"/>
    <property type="evidence" value="ECO:0007669"/>
    <property type="project" value="InterPro"/>
</dbReference>
<dbReference type="PANTHER" id="PTHR43407:SF1">
    <property type="entry name" value="LENGSIN"/>
    <property type="match status" value="1"/>
</dbReference>
<dbReference type="InterPro" id="IPR008147">
    <property type="entry name" value="Gln_synt_N"/>
</dbReference>
<dbReference type="Gene3D" id="3.30.590.10">
    <property type="entry name" value="Glutamine synthetase/guanido kinase, catalytic domain"/>
    <property type="match status" value="1"/>
</dbReference>
<evidence type="ECO:0000313" key="4">
    <source>
        <dbReference type="EMBL" id="GAF70377.1"/>
    </source>
</evidence>
<organism evidence="4">
    <name type="scientific">marine sediment metagenome</name>
    <dbReference type="NCBI Taxonomy" id="412755"/>
    <lineage>
        <taxon>unclassified sequences</taxon>
        <taxon>metagenomes</taxon>
        <taxon>ecological metagenomes</taxon>
    </lineage>
</organism>
<dbReference type="InterPro" id="IPR008146">
    <property type="entry name" value="Gln_synth_cat_dom"/>
</dbReference>
<dbReference type="AlphaFoldDB" id="X0S352"/>
<accession>X0S352</accession>
<dbReference type="GO" id="GO:0016020">
    <property type="term" value="C:membrane"/>
    <property type="evidence" value="ECO:0007669"/>
    <property type="project" value="TreeGrafter"/>
</dbReference>
<dbReference type="GO" id="GO:0019740">
    <property type="term" value="P:nitrogen utilization"/>
    <property type="evidence" value="ECO:0007669"/>
    <property type="project" value="TreeGrafter"/>
</dbReference>
<reference evidence="4" key="1">
    <citation type="journal article" date="2014" name="Front. Microbiol.">
        <title>High frequency of phylogenetically diverse reductive dehalogenase-homologous genes in deep subseafloor sedimentary metagenomes.</title>
        <authorList>
            <person name="Kawai M."/>
            <person name="Futagami T."/>
            <person name="Toyoda A."/>
            <person name="Takaki Y."/>
            <person name="Nishi S."/>
            <person name="Hori S."/>
            <person name="Arai W."/>
            <person name="Tsubouchi T."/>
            <person name="Morono Y."/>
            <person name="Uchiyama I."/>
            <person name="Ito T."/>
            <person name="Fujiyama A."/>
            <person name="Inagaki F."/>
            <person name="Takami H."/>
        </authorList>
    </citation>
    <scope>NUCLEOTIDE SEQUENCE</scope>
    <source>
        <strain evidence="4">Expedition CK06-06</strain>
    </source>
</reference>
<dbReference type="PROSITE" id="PS51986">
    <property type="entry name" value="GS_BETA_GRASP"/>
    <property type="match status" value="1"/>
</dbReference>
<dbReference type="Pfam" id="PF00120">
    <property type="entry name" value="Gln-synt_C"/>
    <property type="match status" value="1"/>
</dbReference>
<dbReference type="PANTHER" id="PTHR43407">
    <property type="entry name" value="GLUTAMINE SYNTHETASE"/>
    <property type="match status" value="1"/>
</dbReference>
<gene>
    <name evidence="4" type="ORF">S01H1_15074</name>
</gene>
<comment type="similarity">
    <text evidence="1">Belongs to the glutamine synthetase family.</text>
</comment>
<feature type="non-terminal residue" evidence="4">
    <location>
        <position position="1"/>
    </location>
</feature>
<name>X0S352_9ZZZZ</name>
<dbReference type="SMART" id="SM01230">
    <property type="entry name" value="Gln-synt_C"/>
    <property type="match status" value="1"/>
</dbReference>
<proteinExistence type="inferred from homology"/>
<dbReference type="Pfam" id="PF03951">
    <property type="entry name" value="Gln-synt_N"/>
    <property type="match status" value="1"/>
</dbReference>
<dbReference type="InterPro" id="IPR014746">
    <property type="entry name" value="Gln_synth/guanido_kin_cat_dom"/>
</dbReference>
<dbReference type="SUPFAM" id="SSF54368">
    <property type="entry name" value="Glutamine synthetase, N-terminal domain"/>
    <property type="match status" value="1"/>
</dbReference>
<dbReference type="PROSITE" id="PS51987">
    <property type="entry name" value="GS_CATALYTIC"/>
    <property type="match status" value="1"/>
</dbReference>